<dbReference type="EnsemblPlants" id="evm.model.04.1027">
    <property type="protein sequence ID" value="cds.evm.model.04.1027"/>
    <property type="gene ID" value="evm.TU.04.1027"/>
</dbReference>
<accession>A0A803PBE8</accession>
<proteinExistence type="predicted"/>
<keyword evidence="1" id="KW-0175">Coiled coil</keyword>
<evidence type="ECO:0000313" key="2">
    <source>
        <dbReference type="EnsemblPlants" id="cds.evm.model.04.1027"/>
    </source>
</evidence>
<evidence type="ECO:0000313" key="3">
    <source>
        <dbReference type="Proteomes" id="UP000596661"/>
    </source>
</evidence>
<dbReference type="EMBL" id="UZAU01000372">
    <property type="status" value="NOT_ANNOTATED_CDS"/>
    <property type="molecule type" value="Genomic_DNA"/>
</dbReference>
<name>A0A803PBE8_CANSA</name>
<feature type="coiled-coil region" evidence="1">
    <location>
        <begin position="60"/>
        <end position="123"/>
    </location>
</feature>
<dbReference type="Proteomes" id="UP000596661">
    <property type="component" value="Chromosome 4"/>
</dbReference>
<dbReference type="Gramene" id="evm.model.04.1027">
    <property type="protein sequence ID" value="cds.evm.model.04.1027"/>
    <property type="gene ID" value="evm.TU.04.1027"/>
</dbReference>
<evidence type="ECO:0000256" key="1">
    <source>
        <dbReference type="SAM" id="Coils"/>
    </source>
</evidence>
<keyword evidence="3" id="KW-1185">Reference proteome</keyword>
<organism evidence="2 3">
    <name type="scientific">Cannabis sativa</name>
    <name type="common">Hemp</name>
    <name type="synonym">Marijuana</name>
    <dbReference type="NCBI Taxonomy" id="3483"/>
    <lineage>
        <taxon>Eukaryota</taxon>
        <taxon>Viridiplantae</taxon>
        <taxon>Streptophyta</taxon>
        <taxon>Embryophyta</taxon>
        <taxon>Tracheophyta</taxon>
        <taxon>Spermatophyta</taxon>
        <taxon>Magnoliopsida</taxon>
        <taxon>eudicotyledons</taxon>
        <taxon>Gunneridae</taxon>
        <taxon>Pentapetalae</taxon>
        <taxon>rosids</taxon>
        <taxon>fabids</taxon>
        <taxon>Rosales</taxon>
        <taxon>Cannabaceae</taxon>
        <taxon>Cannabis</taxon>
    </lineage>
</organism>
<sequence>MVERSRAQAILQLLELAQNISLLEIMGNFLKYGLYPSKEIQESEKQIEDMSSTTKLIVDLEHESKRVQDLTDEREGLRTLLQNQKSKVKELTEVIQQKEEASLKEKTALEETLDTEREEHQKEGYRRFCNTQRLSLRANAKKTPRFSSNALAIGKESAIHLFRNCSFSKALWFGGRFPMRIEDIPGDNMILFMENLISNSLGVNKNELLAFIGCLFSEIWQQRNAHCIDNVPVNPSFAMARVEKANLELQNLPIRNRGGAIENDPVIDCLEAPVIPLRPREEKVRHVFFTDASWVLGEAGIATIRVDTSTGRWFVKSQKIRSQFALEAEFRLFSLLCPGLSS</sequence>
<reference evidence="2" key="1">
    <citation type="submission" date="2018-11" db="EMBL/GenBank/DDBJ databases">
        <authorList>
            <person name="Grassa J C."/>
        </authorList>
    </citation>
    <scope>NUCLEOTIDE SEQUENCE [LARGE SCALE GENOMIC DNA]</scope>
</reference>
<reference evidence="2" key="2">
    <citation type="submission" date="2021-03" db="UniProtKB">
        <authorList>
            <consortium name="EnsemblPlants"/>
        </authorList>
    </citation>
    <scope>IDENTIFICATION</scope>
</reference>
<dbReference type="AlphaFoldDB" id="A0A803PBE8"/>
<protein>
    <submittedName>
        <fullName evidence="2">Uncharacterized protein</fullName>
    </submittedName>
</protein>